<accession>A0A382VED8</accession>
<organism evidence="2">
    <name type="scientific">marine metagenome</name>
    <dbReference type="NCBI Taxonomy" id="408172"/>
    <lineage>
        <taxon>unclassified sequences</taxon>
        <taxon>metagenomes</taxon>
        <taxon>ecological metagenomes</taxon>
    </lineage>
</organism>
<dbReference type="Pfam" id="PF01370">
    <property type="entry name" value="Epimerase"/>
    <property type="match status" value="1"/>
</dbReference>
<feature type="non-terminal residue" evidence="2">
    <location>
        <position position="1"/>
    </location>
</feature>
<feature type="domain" description="NAD-dependent epimerase/dehydratase" evidence="1">
    <location>
        <begin position="2"/>
        <end position="186"/>
    </location>
</feature>
<dbReference type="SUPFAM" id="SSF51735">
    <property type="entry name" value="NAD(P)-binding Rossmann-fold domains"/>
    <property type="match status" value="1"/>
</dbReference>
<dbReference type="InterPro" id="IPR036291">
    <property type="entry name" value="NAD(P)-bd_dom_sf"/>
</dbReference>
<dbReference type="AlphaFoldDB" id="A0A382VED8"/>
<evidence type="ECO:0000313" key="2">
    <source>
        <dbReference type="EMBL" id="SVD44750.1"/>
    </source>
</evidence>
<protein>
    <recommendedName>
        <fullName evidence="1">NAD-dependent epimerase/dehydratase domain-containing protein</fullName>
    </recommendedName>
</protein>
<gene>
    <name evidence="2" type="ORF">METZ01_LOCUS397604</name>
</gene>
<dbReference type="PANTHER" id="PTHR43238">
    <property type="entry name" value="GDP-L-FUCOSE SYNTHASE"/>
    <property type="match status" value="1"/>
</dbReference>
<reference evidence="2" key="1">
    <citation type="submission" date="2018-05" db="EMBL/GenBank/DDBJ databases">
        <authorList>
            <person name="Lanie J.A."/>
            <person name="Ng W.-L."/>
            <person name="Kazmierczak K.M."/>
            <person name="Andrzejewski T.M."/>
            <person name="Davidsen T.M."/>
            <person name="Wayne K.J."/>
            <person name="Tettelin H."/>
            <person name="Glass J.I."/>
            <person name="Rusch D."/>
            <person name="Podicherti R."/>
            <person name="Tsui H.-C.T."/>
            <person name="Winkler M.E."/>
        </authorList>
    </citation>
    <scope>NUCLEOTIDE SEQUENCE</scope>
</reference>
<proteinExistence type="predicted"/>
<sequence>KETQPDAVIIAAAKVGGIQSNIEYGAEFLYRNLTIGTNLIHGAYLAGVKRLIYLSSNCVYPTDSTIPINEDCLLTGGLQSTNESYALAKISMMKMCEEYSRQYNLTYHSILPASLYGPGDNYNVQDSHVMAAIIRKIHEAKSSDSRFVTLWGTGNPRREFLYVDDMASACLRLLEIENPPLRVNLGVNTEISIKDLANLIKDILGYLGSIKFDESKPEGVQSKLLDSTTIRQLGWAPKVSLKEGIGLAYKNYKQEIFDKTLRV</sequence>
<dbReference type="EMBL" id="UINC01151250">
    <property type="protein sequence ID" value="SVD44750.1"/>
    <property type="molecule type" value="Genomic_DNA"/>
</dbReference>
<dbReference type="PANTHER" id="PTHR43238:SF1">
    <property type="entry name" value="GDP-L-FUCOSE SYNTHASE"/>
    <property type="match status" value="1"/>
</dbReference>
<evidence type="ECO:0000259" key="1">
    <source>
        <dbReference type="Pfam" id="PF01370"/>
    </source>
</evidence>
<dbReference type="GO" id="GO:0050577">
    <property type="term" value="F:GDP-L-fucose synthase activity"/>
    <property type="evidence" value="ECO:0007669"/>
    <property type="project" value="TreeGrafter"/>
</dbReference>
<dbReference type="Gene3D" id="3.90.25.10">
    <property type="entry name" value="UDP-galactose 4-epimerase, domain 1"/>
    <property type="match status" value="1"/>
</dbReference>
<dbReference type="Gene3D" id="3.40.50.720">
    <property type="entry name" value="NAD(P)-binding Rossmann-like Domain"/>
    <property type="match status" value="1"/>
</dbReference>
<dbReference type="InterPro" id="IPR001509">
    <property type="entry name" value="Epimerase_deHydtase"/>
</dbReference>
<name>A0A382VED8_9ZZZZ</name>